<dbReference type="Proteomes" id="UP001140560">
    <property type="component" value="Unassembled WGS sequence"/>
</dbReference>
<accession>A0A9W8YBF6</accession>
<feature type="compositionally biased region" description="Polar residues" evidence="1">
    <location>
        <begin position="291"/>
        <end position="334"/>
    </location>
</feature>
<feature type="region of interest" description="Disordered" evidence="1">
    <location>
        <begin position="187"/>
        <end position="207"/>
    </location>
</feature>
<proteinExistence type="predicted"/>
<feature type="compositionally biased region" description="Basic and acidic residues" evidence="1">
    <location>
        <begin position="391"/>
        <end position="402"/>
    </location>
</feature>
<evidence type="ECO:0000313" key="2">
    <source>
        <dbReference type="EMBL" id="KAJ4370673.1"/>
    </source>
</evidence>
<keyword evidence="3" id="KW-1185">Reference proteome</keyword>
<reference evidence="2" key="1">
    <citation type="submission" date="2022-10" db="EMBL/GenBank/DDBJ databases">
        <title>Tapping the CABI collections for fungal endophytes: first genome assemblies for Collariella, Neodidymelliopsis, Ascochyta clinopodiicola, Didymella pomorum, Didymosphaeria variabile, Neocosmospora piperis and Neocucurbitaria cava.</title>
        <authorList>
            <person name="Hill R."/>
        </authorList>
    </citation>
    <scope>NUCLEOTIDE SEQUENCE</scope>
    <source>
        <strain evidence="2">IMI 356814</strain>
    </source>
</reference>
<evidence type="ECO:0000313" key="3">
    <source>
        <dbReference type="Proteomes" id="UP001140560"/>
    </source>
</evidence>
<comment type="caution">
    <text evidence="2">The sequence shown here is derived from an EMBL/GenBank/DDBJ whole genome shotgun (WGS) entry which is preliminary data.</text>
</comment>
<gene>
    <name evidence="2" type="ORF">N0V83_005194</name>
</gene>
<protein>
    <submittedName>
        <fullName evidence="2">Uncharacterized protein</fullName>
    </submittedName>
</protein>
<feature type="region of interest" description="Disordered" evidence="1">
    <location>
        <begin position="386"/>
        <end position="420"/>
    </location>
</feature>
<feature type="region of interest" description="Disordered" evidence="1">
    <location>
        <begin position="450"/>
        <end position="597"/>
    </location>
</feature>
<dbReference type="OrthoDB" id="5309154at2759"/>
<feature type="compositionally biased region" description="Low complexity" evidence="1">
    <location>
        <begin position="457"/>
        <end position="472"/>
    </location>
</feature>
<name>A0A9W8YBF6_9PLEO</name>
<dbReference type="AlphaFoldDB" id="A0A9W8YBF6"/>
<sequence length="690" mass="74533">MKVAEKASDRTAEVHIRVEGQAKALKEYGEYISSEDKAICCYVPVEEGDTIKIEGVFSGTTLAIAYDAVVDGVFRKANSYTAKAVLNMKRKTDVTTFLYKTDKGIIDTDMLVTQLPECIVTQLHEKLETIGTVELRLYVTRQLGVSHIVRTGETYYAPRNNIEETASYKQIAPVYQMGFEQDSALLGKGQSTREQRKSNAPRPGTEPWAIFRFHYRSEDAIADKHMKPTFNPSDKKNTKTQILVHDPVPPLLAGVKPPKDDGDSSTRASSPIPPNLPSTPIKSAYRKRATESTTSINKQLNTPATPVTTMASTTENVPVASPDTSLIPETNSVLNEDLGAPKPPPEEPASAKVDGSGSHDPKDISATAVGGHMNKASELANDIVTSDQSIETEHGKAADADKATGPLAKPIKKNTVTNKATDKITDKAIDKAIDKVIDKVIDKDTTTVIPRAKAKATDSTKASATKGSTPAKNGAKVTDGDAAKIAPQPDGTLKKPPRALKVPVEEQNSKPMATKTPTSVTQSVPAPPTTAVTPTKRSCAPANGTSPEIKRAKIAPTLAPPVPSQSPVPSTSTKLSPTYPGSPSPKPMSIERQVTEQRKKLEELRKKRLEMATKQSSLDQEMAPYKQRMAEELERLNQETMAEENAYAEEEEHYSASIEILAEFMSEDLVAQQPGFEGGLGGHEHGVRGV</sequence>
<feature type="compositionally biased region" description="Low complexity" evidence="1">
    <location>
        <begin position="516"/>
        <end position="535"/>
    </location>
</feature>
<organism evidence="2 3">
    <name type="scientific">Neocucurbitaria cava</name>
    <dbReference type="NCBI Taxonomy" id="798079"/>
    <lineage>
        <taxon>Eukaryota</taxon>
        <taxon>Fungi</taxon>
        <taxon>Dikarya</taxon>
        <taxon>Ascomycota</taxon>
        <taxon>Pezizomycotina</taxon>
        <taxon>Dothideomycetes</taxon>
        <taxon>Pleosporomycetidae</taxon>
        <taxon>Pleosporales</taxon>
        <taxon>Pleosporineae</taxon>
        <taxon>Cucurbitariaceae</taxon>
        <taxon>Neocucurbitaria</taxon>
    </lineage>
</organism>
<dbReference type="EMBL" id="JAPEUY010000008">
    <property type="protein sequence ID" value="KAJ4370673.1"/>
    <property type="molecule type" value="Genomic_DNA"/>
</dbReference>
<feature type="region of interest" description="Disordered" evidence="1">
    <location>
        <begin position="225"/>
        <end position="368"/>
    </location>
</feature>
<evidence type="ECO:0000256" key="1">
    <source>
        <dbReference type="SAM" id="MobiDB-lite"/>
    </source>
</evidence>